<keyword evidence="3" id="KW-1185">Reference proteome</keyword>
<name>A0A811VJT7_CERCA</name>
<sequence length="103" mass="11632">MAATQANATHEEATPNRMKNRRSDGRGDGRTRTYTHLHENINLRNTGFHLLGNQQQEQQEQQYYVSGDKQKLGVTVAHRKTAFHAIKTLLTRRMTSQATGVVG</sequence>
<accession>A0A811VJT7</accession>
<evidence type="ECO:0000313" key="2">
    <source>
        <dbReference type="EMBL" id="CAD7014362.1"/>
    </source>
</evidence>
<dbReference type="EMBL" id="CAJHJT010000056">
    <property type="protein sequence ID" value="CAD7014362.1"/>
    <property type="molecule type" value="Genomic_DNA"/>
</dbReference>
<evidence type="ECO:0000313" key="3">
    <source>
        <dbReference type="Proteomes" id="UP000606786"/>
    </source>
</evidence>
<comment type="caution">
    <text evidence="2">The sequence shown here is derived from an EMBL/GenBank/DDBJ whole genome shotgun (WGS) entry which is preliminary data.</text>
</comment>
<protein>
    <submittedName>
        <fullName evidence="2">(Mediterranean fruit fly) hypothetical protein</fullName>
    </submittedName>
</protein>
<dbReference type="Proteomes" id="UP000606786">
    <property type="component" value="Unassembled WGS sequence"/>
</dbReference>
<feature type="compositionally biased region" description="Basic and acidic residues" evidence="1">
    <location>
        <begin position="21"/>
        <end position="32"/>
    </location>
</feature>
<dbReference type="AlphaFoldDB" id="A0A811VJT7"/>
<proteinExistence type="predicted"/>
<evidence type="ECO:0000256" key="1">
    <source>
        <dbReference type="SAM" id="MobiDB-lite"/>
    </source>
</evidence>
<reference evidence="2" key="1">
    <citation type="submission" date="2020-11" db="EMBL/GenBank/DDBJ databases">
        <authorList>
            <person name="Whitehead M."/>
        </authorList>
    </citation>
    <scope>NUCLEOTIDE SEQUENCE</scope>
    <source>
        <strain evidence="2">EGII</strain>
    </source>
</reference>
<feature type="region of interest" description="Disordered" evidence="1">
    <location>
        <begin position="1"/>
        <end position="32"/>
    </location>
</feature>
<gene>
    <name evidence="2" type="ORF">CCAP1982_LOCUS22359</name>
</gene>
<organism evidence="2 3">
    <name type="scientific">Ceratitis capitata</name>
    <name type="common">Mediterranean fruit fly</name>
    <name type="synonym">Tephritis capitata</name>
    <dbReference type="NCBI Taxonomy" id="7213"/>
    <lineage>
        <taxon>Eukaryota</taxon>
        <taxon>Metazoa</taxon>
        <taxon>Ecdysozoa</taxon>
        <taxon>Arthropoda</taxon>
        <taxon>Hexapoda</taxon>
        <taxon>Insecta</taxon>
        <taxon>Pterygota</taxon>
        <taxon>Neoptera</taxon>
        <taxon>Endopterygota</taxon>
        <taxon>Diptera</taxon>
        <taxon>Brachycera</taxon>
        <taxon>Muscomorpha</taxon>
        <taxon>Tephritoidea</taxon>
        <taxon>Tephritidae</taxon>
        <taxon>Ceratitis</taxon>
        <taxon>Ceratitis</taxon>
    </lineage>
</organism>